<dbReference type="AlphaFoldDB" id="A0A3P4B4P6"/>
<evidence type="ECO:0000259" key="5">
    <source>
        <dbReference type="PROSITE" id="PS50931"/>
    </source>
</evidence>
<dbReference type="InterPro" id="IPR036388">
    <property type="entry name" value="WH-like_DNA-bd_sf"/>
</dbReference>
<dbReference type="SUPFAM" id="SSF46785">
    <property type="entry name" value="Winged helix' DNA-binding domain"/>
    <property type="match status" value="1"/>
</dbReference>
<proteinExistence type="inferred from homology"/>
<evidence type="ECO:0000256" key="4">
    <source>
        <dbReference type="ARBA" id="ARBA00023163"/>
    </source>
</evidence>
<comment type="similarity">
    <text evidence="1">Belongs to the LysR transcriptional regulatory family.</text>
</comment>
<gene>
    <name evidence="6" type="primary">gltC_11</name>
    <name evidence="6" type="ORF">PIGHUM_03102</name>
</gene>
<keyword evidence="3" id="KW-0238">DNA-binding</keyword>
<accession>A0A3P4B4P6</accession>
<dbReference type="PANTHER" id="PTHR30419">
    <property type="entry name" value="HTH-TYPE TRANSCRIPTIONAL REGULATOR YBHD"/>
    <property type="match status" value="1"/>
</dbReference>
<dbReference type="Proteomes" id="UP000277294">
    <property type="component" value="Unassembled WGS sequence"/>
</dbReference>
<evidence type="ECO:0000313" key="6">
    <source>
        <dbReference type="EMBL" id="VCU71022.1"/>
    </source>
</evidence>
<sequence length="310" mass="34300">MKLHQLRDFIAVAERGSIRAASRQIGIAQPALTRSIHELERQLGVDLFERQARGTSLTPMGEVLMRRASVIQGELRRAQEEIEQLRGMARGRVSVCLSSVPHIALLPGALKPFRQRYPEVELDLFDGVFQRVESDLREGRLDCYIGPPPRQLPAGFAQEKLFDNIRMIVGRKDHPLAGACSLGELAGAQWISTSVTLRAEEELGPLFASHGLPPPRLAMQAHSSLSYITALAYSDLLAMLPIQWSRFPLTREALQQIHVREPLPGPAICIIRRAALPLTPAAEYFCDMIRRACPPEQAGGTDCGRAPIPI</sequence>
<dbReference type="EMBL" id="UWPJ01000024">
    <property type="protein sequence ID" value="VCU71022.1"/>
    <property type="molecule type" value="Genomic_DNA"/>
</dbReference>
<dbReference type="SUPFAM" id="SSF53850">
    <property type="entry name" value="Periplasmic binding protein-like II"/>
    <property type="match status" value="1"/>
</dbReference>
<dbReference type="Pfam" id="PF00126">
    <property type="entry name" value="HTH_1"/>
    <property type="match status" value="1"/>
</dbReference>
<dbReference type="RefSeq" id="WP_124080487.1">
    <property type="nucleotide sequence ID" value="NZ_UWPJ01000024.1"/>
</dbReference>
<dbReference type="InterPro" id="IPR000847">
    <property type="entry name" value="LysR_HTH_N"/>
</dbReference>
<dbReference type="PANTHER" id="PTHR30419:SF30">
    <property type="entry name" value="LYSR FAMILY TRANSCRIPTIONAL REGULATOR"/>
    <property type="match status" value="1"/>
</dbReference>
<keyword evidence="4" id="KW-0804">Transcription</keyword>
<dbReference type="Gene3D" id="1.10.10.10">
    <property type="entry name" value="Winged helix-like DNA-binding domain superfamily/Winged helix DNA-binding domain"/>
    <property type="match status" value="1"/>
</dbReference>
<name>A0A3P4B4P6_9BURK</name>
<dbReference type="GO" id="GO:0003700">
    <property type="term" value="F:DNA-binding transcription factor activity"/>
    <property type="evidence" value="ECO:0007669"/>
    <property type="project" value="InterPro"/>
</dbReference>
<dbReference type="GO" id="GO:0005829">
    <property type="term" value="C:cytosol"/>
    <property type="evidence" value="ECO:0007669"/>
    <property type="project" value="TreeGrafter"/>
</dbReference>
<dbReference type="InterPro" id="IPR036390">
    <property type="entry name" value="WH_DNA-bd_sf"/>
</dbReference>
<evidence type="ECO:0000256" key="1">
    <source>
        <dbReference type="ARBA" id="ARBA00009437"/>
    </source>
</evidence>
<dbReference type="FunFam" id="1.10.10.10:FF:000001">
    <property type="entry name" value="LysR family transcriptional regulator"/>
    <property type="match status" value="1"/>
</dbReference>
<dbReference type="Pfam" id="PF03466">
    <property type="entry name" value="LysR_substrate"/>
    <property type="match status" value="1"/>
</dbReference>
<organism evidence="6 7">
    <name type="scientific">Pigmentiphaga humi</name>
    <dbReference type="NCBI Taxonomy" id="2478468"/>
    <lineage>
        <taxon>Bacteria</taxon>
        <taxon>Pseudomonadati</taxon>
        <taxon>Pseudomonadota</taxon>
        <taxon>Betaproteobacteria</taxon>
        <taxon>Burkholderiales</taxon>
        <taxon>Alcaligenaceae</taxon>
        <taxon>Pigmentiphaga</taxon>
    </lineage>
</organism>
<dbReference type="GO" id="GO:0003677">
    <property type="term" value="F:DNA binding"/>
    <property type="evidence" value="ECO:0007669"/>
    <property type="project" value="UniProtKB-KW"/>
</dbReference>
<evidence type="ECO:0000313" key="7">
    <source>
        <dbReference type="Proteomes" id="UP000277294"/>
    </source>
</evidence>
<evidence type="ECO:0000256" key="2">
    <source>
        <dbReference type="ARBA" id="ARBA00023015"/>
    </source>
</evidence>
<dbReference type="Gene3D" id="3.40.190.290">
    <property type="match status" value="1"/>
</dbReference>
<protein>
    <submittedName>
        <fullName evidence="6">HTH-type transcriptional regulator GltC</fullName>
    </submittedName>
</protein>
<dbReference type="InterPro" id="IPR005119">
    <property type="entry name" value="LysR_subst-bd"/>
</dbReference>
<reference evidence="6 7" key="1">
    <citation type="submission" date="2018-10" db="EMBL/GenBank/DDBJ databases">
        <authorList>
            <person name="Criscuolo A."/>
        </authorList>
    </citation>
    <scope>NUCLEOTIDE SEQUENCE [LARGE SCALE GENOMIC DNA]</scope>
    <source>
        <strain evidence="6">DnA1</strain>
    </source>
</reference>
<keyword evidence="7" id="KW-1185">Reference proteome</keyword>
<dbReference type="OrthoDB" id="8524600at2"/>
<feature type="domain" description="HTH lysR-type" evidence="5">
    <location>
        <begin position="1"/>
        <end position="58"/>
    </location>
</feature>
<dbReference type="PRINTS" id="PR00039">
    <property type="entry name" value="HTHLYSR"/>
</dbReference>
<dbReference type="InterPro" id="IPR050950">
    <property type="entry name" value="HTH-type_LysR_regulators"/>
</dbReference>
<keyword evidence="2" id="KW-0805">Transcription regulation</keyword>
<dbReference type="PROSITE" id="PS50931">
    <property type="entry name" value="HTH_LYSR"/>
    <property type="match status" value="1"/>
</dbReference>
<evidence type="ECO:0000256" key="3">
    <source>
        <dbReference type="ARBA" id="ARBA00023125"/>
    </source>
</evidence>